<dbReference type="Proteomes" id="UP000663499">
    <property type="component" value="Chromosome"/>
</dbReference>
<dbReference type="PROSITE" id="PS51656">
    <property type="entry name" value="4FE4S"/>
    <property type="match status" value="1"/>
</dbReference>
<evidence type="ECO:0000313" key="7">
    <source>
        <dbReference type="Proteomes" id="UP000663499"/>
    </source>
</evidence>
<keyword evidence="3" id="KW-0408">Iron</keyword>
<dbReference type="AlphaFoldDB" id="A0A974XFU5"/>
<accession>A0A974XFU5</accession>
<dbReference type="Gene3D" id="1.10.15.40">
    <property type="entry name" value="Electron transport complex subunit B, putative Fe-S cluster"/>
    <property type="match status" value="1"/>
</dbReference>
<dbReference type="KEGG" id="alka:J0B03_03120"/>
<proteinExistence type="predicted"/>
<keyword evidence="4" id="KW-0411">Iron-sulfur</keyword>
<organism evidence="6 7">
    <name type="scientific">Alkalibacter rhizosphaerae</name>
    <dbReference type="NCBI Taxonomy" id="2815577"/>
    <lineage>
        <taxon>Bacteria</taxon>
        <taxon>Bacillati</taxon>
        <taxon>Bacillota</taxon>
        <taxon>Clostridia</taxon>
        <taxon>Eubacteriales</taxon>
        <taxon>Eubacteriaceae</taxon>
        <taxon>Alkalibacter</taxon>
    </lineage>
</organism>
<reference evidence="6" key="1">
    <citation type="submission" date="2021-03" db="EMBL/GenBank/DDBJ databases">
        <title>Alkalibacter marinus sp. nov., isolated from tidal flat sediment.</title>
        <authorList>
            <person name="Namirimu T."/>
            <person name="Yang J.-A."/>
            <person name="Yang S.-H."/>
            <person name="Kim Y.-J."/>
            <person name="Kwon K.K."/>
        </authorList>
    </citation>
    <scope>NUCLEOTIDE SEQUENCE</scope>
    <source>
        <strain evidence="6">ES005</strain>
    </source>
</reference>
<keyword evidence="7" id="KW-1185">Reference proteome</keyword>
<protein>
    <recommendedName>
        <fullName evidence="5">4Fe-4S domain-containing protein</fullName>
    </recommendedName>
</protein>
<feature type="domain" description="4Fe-4S" evidence="5">
    <location>
        <begin position="10"/>
        <end position="59"/>
    </location>
</feature>
<dbReference type="Pfam" id="PF04060">
    <property type="entry name" value="FeS"/>
    <property type="match status" value="1"/>
</dbReference>
<keyword evidence="2" id="KW-0479">Metal-binding</keyword>
<dbReference type="EMBL" id="CP071444">
    <property type="protein sequence ID" value="QSX09074.1"/>
    <property type="molecule type" value="Genomic_DNA"/>
</dbReference>
<evidence type="ECO:0000256" key="3">
    <source>
        <dbReference type="ARBA" id="ARBA00023004"/>
    </source>
</evidence>
<sequence length="59" mass="6718">MKSWKNINVDELDRLEIYALLPKTNCRRCGFDTCLAFAAAVEEGKRPITACRVLDQSSR</sequence>
<evidence type="ECO:0000256" key="4">
    <source>
        <dbReference type="ARBA" id="ARBA00023014"/>
    </source>
</evidence>
<name>A0A974XFU5_9FIRM</name>
<dbReference type="RefSeq" id="WP_207300413.1">
    <property type="nucleotide sequence ID" value="NZ_CP071444.1"/>
</dbReference>
<evidence type="ECO:0000313" key="6">
    <source>
        <dbReference type="EMBL" id="QSX09074.1"/>
    </source>
</evidence>
<dbReference type="GO" id="GO:0051539">
    <property type="term" value="F:4 iron, 4 sulfur cluster binding"/>
    <property type="evidence" value="ECO:0007669"/>
    <property type="project" value="UniProtKB-KW"/>
</dbReference>
<evidence type="ECO:0000259" key="5">
    <source>
        <dbReference type="PROSITE" id="PS51656"/>
    </source>
</evidence>
<keyword evidence="1" id="KW-0004">4Fe-4S</keyword>
<gene>
    <name evidence="6" type="ORF">J0B03_03120</name>
</gene>
<dbReference type="InterPro" id="IPR007202">
    <property type="entry name" value="4Fe-4S_dom"/>
</dbReference>
<evidence type="ECO:0000256" key="2">
    <source>
        <dbReference type="ARBA" id="ARBA00022723"/>
    </source>
</evidence>
<evidence type="ECO:0000256" key="1">
    <source>
        <dbReference type="ARBA" id="ARBA00022485"/>
    </source>
</evidence>
<dbReference type="GO" id="GO:0046872">
    <property type="term" value="F:metal ion binding"/>
    <property type="evidence" value="ECO:0007669"/>
    <property type="project" value="UniProtKB-KW"/>
</dbReference>